<name>A0A1E3R051_9ASCO</name>
<dbReference type="SUPFAM" id="SSF53223">
    <property type="entry name" value="Aminoacid dehydrogenase-like, N-terminal domain"/>
    <property type="match status" value="1"/>
</dbReference>
<evidence type="ECO:0000313" key="2">
    <source>
        <dbReference type="EMBL" id="ODQ83269.1"/>
    </source>
</evidence>
<dbReference type="Gene3D" id="3.40.50.720">
    <property type="entry name" value="NAD(P)-binding Rossmann-like Domain"/>
    <property type="match status" value="1"/>
</dbReference>
<keyword evidence="3" id="KW-1185">Reference proteome</keyword>
<dbReference type="GO" id="GO:0004764">
    <property type="term" value="F:shikimate 3-dehydrogenase (NADP+) activity"/>
    <property type="evidence" value="ECO:0007669"/>
    <property type="project" value="InterPro"/>
</dbReference>
<dbReference type="CDD" id="cd01065">
    <property type="entry name" value="NAD_bind_Shikimate_DH"/>
    <property type="match status" value="1"/>
</dbReference>
<dbReference type="InterPro" id="IPR022893">
    <property type="entry name" value="Shikimate_DH_fam"/>
</dbReference>
<dbReference type="SUPFAM" id="SSF51735">
    <property type="entry name" value="NAD(P)-binding Rossmann-fold domains"/>
    <property type="match status" value="1"/>
</dbReference>
<dbReference type="InterPro" id="IPR046346">
    <property type="entry name" value="Aminoacid_DH-like_N_sf"/>
</dbReference>
<evidence type="ECO:0000313" key="3">
    <source>
        <dbReference type="Proteomes" id="UP000094336"/>
    </source>
</evidence>
<proteinExistence type="predicted"/>
<accession>A0A1E3R051</accession>
<dbReference type="Pfam" id="PF08501">
    <property type="entry name" value="Shikimate_dh_N"/>
    <property type="match status" value="1"/>
</dbReference>
<dbReference type="EMBL" id="KV454426">
    <property type="protein sequence ID" value="ODQ83269.1"/>
    <property type="molecule type" value="Genomic_DNA"/>
</dbReference>
<dbReference type="GO" id="GO:0019632">
    <property type="term" value="P:shikimate metabolic process"/>
    <property type="evidence" value="ECO:0007669"/>
    <property type="project" value="TreeGrafter"/>
</dbReference>
<dbReference type="InterPro" id="IPR036291">
    <property type="entry name" value="NAD(P)-bd_dom_sf"/>
</dbReference>
<sequence>MTTTTLQPTEPFEELRKKELVFHLFGKNISHSKSPVLQNEMFRIMGLNWTYQTFDSTDISEFETALKAENCIGSAVTMPNKIAFLDRVDLVDAQARGVGSINTVYTRKDGNGKTLYIGTNTDTVGVYNSFLKNPEAKKVVDENRGKPGLVYGGGGACRSAVYALYAFLGCSMIYIVNRDEEEVRAVSESMHKGGFKGEIIHVSTPEQAEALAKPSMAVLTVPDFAPTTESELQARATLDVFLHAKQGAVLEMCYHPRIYTTLYKDFQAEGWNVISGVEAMIYQGIAQQQLWTGYSLDELPVKQAIDFLYKCLEAESKE</sequence>
<organism evidence="2 3">
    <name type="scientific">Babjeviella inositovora NRRL Y-12698</name>
    <dbReference type="NCBI Taxonomy" id="984486"/>
    <lineage>
        <taxon>Eukaryota</taxon>
        <taxon>Fungi</taxon>
        <taxon>Dikarya</taxon>
        <taxon>Ascomycota</taxon>
        <taxon>Saccharomycotina</taxon>
        <taxon>Pichiomycetes</taxon>
        <taxon>Serinales incertae sedis</taxon>
        <taxon>Babjeviella</taxon>
    </lineage>
</organism>
<dbReference type="GO" id="GO:0009423">
    <property type="term" value="P:chorismate biosynthetic process"/>
    <property type="evidence" value="ECO:0007669"/>
    <property type="project" value="TreeGrafter"/>
</dbReference>
<evidence type="ECO:0000259" key="1">
    <source>
        <dbReference type="Pfam" id="PF08501"/>
    </source>
</evidence>
<dbReference type="GeneID" id="30145682"/>
<dbReference type="InterPro" id="IPR013708">
    <property type="entry name" value="Shikimate_DH-bd_N"/>
</dbReference>
<dbReference type="PANTHER" id="PTHR21089:SF1">
    <property type="entry name" value="BIFUNCTIONAL 3-DEHYDROQUINATE DEHYDRATASE_SHIKIMATE DEHYDROGENASE, CHLOROPLASTIC"/>
    <property type="match status" value="1"/>
</dbReference>
<dbReference type="STRING" id="984486.A0A1E3R051"/>
<gene>
    <name evidence="2" type="ORF">BABINDRAFT_159701</name>
</gene>
<dbReference type="AlphaFoldDB" id="A0A1E3R051"/>
<dbReference type="PANTHER" id="PTHR21089">
    <property type="entry name" value="SHIKIMATE DEHYDROGENASE"/>
    <property type="match status" value="1"/>
</dbReference>
<reference evidence="3" key="1">
    <citation type="submission" date="2016-05" db="EMBL/GenBank/DDBJ databases">
        <title>Comparative genomics of biotechnologically important yeasts.</title>
        <authorList>
            <consortium name="DOE Joint Genome Institute"/>
            <person name="Riley R."/>
            <person name="Haridas S."/>
            <person name="Wolfe K.H."/>
            <person name="Lopes M.R."/>
            <person name="Hittinger C.T."/>
            <person name="Goker M."/>
            <person name="Salamov A."/>
            <person name="Wisecaver J."/>
            <person name="Long T.M."/>
            <person name="Aerts A.L."/>
            <person name="Barry K."/>
            <person name="Choi C."/>
            <person name="Clum A."/>
            <person name="Coughlan A.Y."/>
            <person name="Deshpande S."/>
            <person name="Douglass A.P."/>
            <person name="Hanson S.J."/>
            <person name="Klenk H.-P."/>
            <person name="Labutti K."/>
            <person name="Lapidus A."/>
            <person name="Lindquist E."/>
            <person name="Lipzen A."/>
            <person name="Meier-Kolthoff J.P."/>
            <person name="Ohm R.A."/>
            <person name="Otillar R.P."/>
            <person name="Pangilinan J."/>
            <person name="Peng Y."/>
            <person name="Rokas A."/>
            <person name="Rosa C.A."/>
            <person name="Scheuner C."/>
            <person name="Sibirny A.A."/>
            <person name="Slot J.C."/>
            <person name="Stielow J.B."/>
            <person name="Sun H."/>
            <person name="Kurtzman C.P."/>
            <person name="Blackwell M."/>
            <person name="Grigoriev I.V."/>
            <person name="Jeffries T.W."/>
        </authorList>
    </citation>
    <scope>NUCLEOTIDE SEQUENCE [LARGE SCALE GENOMIC DNA]</scope>
    <source>
        <strain evidence="3">NRRL Y-12698</strain>
    </source>
</reference>
<dbReference type="OrthoDB" id="204377at2759"/>
<dbReference type="RefSeq" id="XP_018988597.1">
    <property type="nucleotide sequence ID" value="XM_019127829.1"/>
</dbReference>
<dbReference type="Gene3D" id="3.40.50.10860">
    <property type="entry name" value="Leucine Dehydrogenase, chain A, domain 1"/>
    <property type="match status" value="1"/>
</dbReference>
<dbReference type="Proteomes" id="UP000094336">
    <property type="component" value="Unassembled WGS sequence"/>
</dbReference>
<protein>
    <recommendedName>
        <fullName evidence="1">Shikimate dehydrogenase substrate binding N-terminal domain-containing protein</fullName>
    </recommendedName>
</protein>
<feature type="domain" description="Shikimate dehydrogenase substrate binding N-terminal" evidence="1">
    <location>
        <begin position="24"/>
        <end position="104"/>
    </location>
</feature>